<name>A0A0N7DII4_ENTFL</name>
<dbReference type="Pfam" id="PF24727">
    <property type="entry name" value="DUF7679"/>
    <property type="match status" value="1"/>
</dbReference>
<keyword evidence="1" id="KW-0614">Plasmid</keyword>
<dbReference type="InterPro" id="IPR056096">
    <property type="entry name" value="DUF7679"/>
</dbReference>
<reference evidence="1" key="1">
    <citation type="journal article" date="2015" name="Nature">
        <title>Bacteriocin production augments niche competition by enterococci in the mammalian gastrointestinal tract.</title>
        <authorList>
            <person name="Kommineni S."/>
            <person name="Bretl D.J."/>
            <person name="Lam V."/>
            <person name="Chakraborty R."/>
            <person name="Hayward M."/>
            <person name="Simpson P."/>
            <person name="Cao Y."/>
            <person name="Bousounis P."/>
            <person name="Kristich C.J."/>
            <person name="Salzman N.H."/>
        </authorList>
    </citation>
    <scope>NUCLEOTIDE SEQUENCE</scope>
    <source>
        <strain evidence="1">CK135</strain>
        <plasmid evidence="1">pPD1</plasmid>
    </source>
</reference>
<gene>
    <name evidence="1" type="primary">ppd19</name>
</gene>
<evidence type="ECO:0000313" key="1">
    <source>
        <dbReference type="EMBL" id="AKU62186.1"/>
    </source>
</evidence>
<dbReference type="RefSeq" id="WP_010824060.1">
    <property type="nucleotide sequence ID" value="NZ_KT290268.1"/>
</dbReference>
<proteinExistence type="predicted"/>
<geneLocation type="plasmid" evidence="1">
    <name>pPD1</name>
</geneLocation>
<dbReference type="AlphaFoldDB" id="A0A0N7DII4"/>
<organism evidence="1">
    <name type="scientific">Enterococcus faecalis</name>
    <name type="common">Streptococcus faecalis</name>
    <dbReference type="NCBI Taxonomy" id="1351"/>
    <lineage>
        <taxon>Bacteria</taxon>
        <taxon>Bacillati</taxon>
        <taxon>Bacillota</taxon>
        <taxon>Bacilli</taxon>
        <taxon>Lactobacillales</taxon>
        <taxon>Enterococcaceae</taxon>
        <taxon>Enterococcus</taxon>
    </lineage>
</organism>
<sequence length="151" mass="18554">MESQEETPLFVYVHVERLDGEKERLQLPKDLQEPMRLYINEHPDNWKALLKGGLINVPTKPYRKKSEPPMTIAYILNVYRRPGQQRKRTRGQFLTKENWQQPGMAHFFETLRFLQHDYKKATQRRQIVDYLRWKWRKKWHKLNNNKKETHQ</sequence>
<protein>
    <submittedName>
        <fullName evidence="1">Ppd19</fullName>
    </submittedName>
</protein>
<accession>A0A0N7DII4</accession>
<dbReference type="EMBL" id="KT290268">
    <property type="protein sequence ID" value="AKU62186.1"/>
    <property type="molecule type" value="Genomic_DNA"/>
</dbReference>